<dbReference type="CDD" id="cd12148">
    <property type="entry name" value="fungal_TF_MHR"/>
    <property type="match status" value="1"/>
</dbReference>
<organism evidence="8 9">
    <name type="scientific">Coemansia umbellata</name>
    <dbReference type="NCBI Taxonomy" id="1424467"/>
    <lineage>
        <taxon>Eukaryota</taxon>
        <taxon>Fungi</taxon>
        <taxon>Fungi incertae sedis</taxon>
        <taxon>Zoopagomycota</taxon>
        <taxon>Kickxellomycotina</taxon>
        <taxon>Kickxellomycetes</taxon>
        <taxon>Kickxellales</taxon>
        <taxon>Kickxellaceae</taxon>
        <taxon>Coemansia</taxon>
    </lineage>
</organism>
<dbReference type="Proteomes" id="UP001151295">
    <property type="component" value="Unassembled WGS sequence"/>
</dbReference>
<sequence>MELPRKVICKDGRVFHACEVCRKKRSRCDGQKPQCTSCQKRGLNCEYRAMRKRGRHGKQKAEPVDLNLLEFPRFLLPVIQPPMNPLSQPLLSPMAFAPAQTDQYMYSRPSQIFGSPSPTEAPFRSLSTSIFDSPGSLSMVAAMNAIQSPISLGSMLQTAPLFQPSPSRPDAMAAAVAALHHTGPASQPSTSMTSMTSMTSDSPKTGPDAWRPLLEEERVLDGLDADGADNFGRPVFDVSSYPLPQRDELTEHLNGIFEYFYMGVQTLHATFRTRVNEGTVSPILIYALMAVASRYSRKPSLHSLNGRAFLNGDRHASTACGLASIQLNHGELGIDAVHGMLFLSVYFMGQGNMLKSRMYLVKAVCTARALGFQNMDQGFVPSSPMVAFSGNHDRMAAAARACVCPQSLAEVVELETKRRIWWFLVFVDYFTANVMNMPVEIPPDSYCVRLPCSDEEWASPTLTALVPLSRDLGFGEHAEPPRGAHDCRPPWPYQPGAFYLERLMIEFCDHLRRLNNLRSLAVRSFFHSPPAFVSEASRKRLVPWAERLDRVRAAWSWLHMQLNKWLDSILLRFSEVINRLPAQYNRQYRHQYYYYLIAAHATIIMSHGVILQLFADFARYIGQEGPWVRTPPIDIGTNATLSEGLSEFAIGTGGSLAPLMQMAQGLSSGSSAGSVYGSVVGSTMGSPLEDSSRLAGDAAGIRGDLADMAAIAWDGCVSTAEQLASILRGKHPKFVLLGGPPIEVFREQVLAGDANILSQPGSAFNAPGTGPGADNPILSDPDFYMRLQPSTAWWMFLVAQVQVGHIKRLLKESEGSFKVSARRKALALRAAARATAAKMAAAKAASHIPDGIPDALRQHRQLEPLAHMRPLSLSVDRAILQCAPEHASGRASRLVRAYENLSCMVKVLEGMQQYWQCMDYISIIQDILKGSEHPLH</sequence>
<evidence type="ECO:0000313" key="8">
    <source>
        <dbReference type="EMBL" id="KAJ1993036.1"/>
    </source>
</evidence>
<evidence type="ECO:0000256" key="2">
    <source>
        <dbReference type="ARBA" id="ARBA00022723"/>
    </source>
</evidence>
<evidence type="ECO:0000256" key="3">
    <source>
        <dbReference type="ARBA" id="ARBA00023015"/>
    </source>
</evidence>
<dbReference type="PANTHER" id="PTHR47338">
    <property type="entry name" value="ZN(II)2CYS6 TRANSCRIPTION FACTOR (EUROFUNG)-RELATED"/>
    <property type="match status" value="1"/>
</dbReference>
<keyword evidence="9" id="KW-1185">Reference proteome</keyword>
<dbReference type="InterPro" id="IPR001138">
    <property type="entry name" value="Zn2Cys6_DnaBD"/>
</dbReference>
<dbReference type="InterPro" id="IPR007219">
    <property type="entry name" value="XnlR_reg_dom"/>
</dbReference>
<dbReference type="PANTHER" id="PTHR47338:SF5">
    <property type="entry name" value="ZN(II)2CYS6 TRANSCRIPTION FACTOR (EUROFUNG)"/>
    <property type="match status" value="1"/>
</dbReference>
<feature type="domain" description="Zn(2)-C6 fungal-type" evidence="7">
    <location>
        <begin position="17"/>
        <end position="47"/>
    </location>
</feature>
<comment type="subcellular location">
    <subcellularLocation>
        <location evidence="1">Nucleus</location>
    </subcellularLocation>
</comment>
<name>A0ABQ8PPF5_9FUNG</name>
<dbReference type="Pfam" id="PF04082">
    <property type="entry name" value="Fungal_trans"/>
    <property type="match status" value="1"/>
</dbReference>
<dbReference type="PROSITE" id="PS50048">
    <property type="entry name" value="ZN2_CY6_FUNGAL_2"/>
    <property type="match status" value="1"/>
</dbReference>
<proteinExistence type="predicted"/>
<dbReference type="SUPFAM" id="SSF57701">
    <property type="entry name" value="Zn2/Cys6 DNA-binding domain"/>
    <property type="match status" value="1"/>
</dbReference>
<reference evidence="8" key="1">
    <citation type="submission" date="2022-07" db="EMBL/GenBank/DDBJ databases">
        <title>Phylogenomic reconstructions and comparative analyses of Kickxellomycotina fungi.</title>
        <authorList>
            <person name="Reynolds N.K."/>
            <person name="Stajich J.E."/>
            <person name="Barry K."/>
            <person name="Grigoriev I.V."/>
            <person name="Crous P."/>
            <person name="Smith M.E."/>
        </authorList>
    </citation>
    <scope>NUCLEOTIDE SEQUENCE</scope>
    <source>
        <strain evidence="8">BCRC 34882</strain>
    </source>
</reference>
<keyword evidence="3" id="KW-0805">Transcription regulation</keyword>
<evidence type="ECO:0000256" key="1">
    <source>
        <dbReference type="ARBA" id="ARBA00004123"/>
    </source>
</evidence>
<dbReference type="InterPro" id="IPR036864">
    <property type="entry name" value="Zn2-C6_fun-type_DNA-bd_sf"/>
</dbReference>
<evidence type="ECO:0000256" key="4">
    <source>
        <dbReference type="ARBA" id="ARBA00023163"/>
    </source>
</evidence>
<dbReference type="SMART" id="SM00066">
    <property type="entry name" value="GAL4"/>
    <property type="match status" value="1"/>
</dbReference>
<keyword evidence="5" id="KW-0539">Nucleus</keyword>
<protein>
    <recommendedName>
        <fullName evidence="7">Zn(2)-C6 fungal-type domain-containing protein</fullName>
    </recommendedName>
</protein>
<feature type="compositionally biased region" description="Low complexity" evidence="6">
    <location>
        <begin position="189"/>
        <end position="200"/>
    </location>
</feature>
<comment type="caution">
    <text evidence="8">The sequence shown here is derived from an EMBL/GenBank/DDBJ whole genome shotgun (WGS) entry which is preliminary data.</text>
</comment>
<dbReference type="EMBL" id="JANBQD010000022">
    <property type="protein sequence ID" value="KAJ1993036.1"/>
    <property type="molecule type" value="Genomic_DNA"/>
</dbReference>
<keyword evidence="2" id="KW-0479">Metal-binding</keyword>
<dbReference type="Gene3D" id="4.10.240.10">
    <property type="entry name" value="Zn(2)-C6 fungal-type DNA-binding domain"/>
    <property type="match status" value="1"/>
</dbReference>
<dbReference type="InterPro" id="IPR050815">
    <property type="entry name" value="TF_fung"/>
</dbReference>
<evidence type="ECO:0000256" key="6">
    <source>
        <dbReference type="SAM" id="MobiDB-lite"/>
    </source>
</evidence>
<accession>A0ABQ8PPF5</accession>
<dbReference type="CDD" id="cd00067">
    <property type="entry name" value="GAL4"/>
    <property type="match status" value="1"/>
</dbReference>
<dbReference type="PROSITE" id="PS00463">
    <property type="entry name" value="ZN2_CY6_FUNGAL_1"/>
    <property type="match status" value="1"/>
</dbReference>
<keyword evidence="4" id="KW-0804">Transcription</keyword>
<gene>
    <name evidence="8" type="ORF">EDC05_002477</name>
</gene>
<evidence type="ECO:0000256" key="5">
    <source>
        <dbReference type="ARBA" id="ARBA00023242"/>
    </source>
</evidence>
<evidence type="ECO:0000259" key="7">
    <source>
        <dbReference type="PROSITE" id="PS50048"/>
    </source>
</evidence>
<feature type="region of interest" description="Disordered" evidence="6">
    <location>
        <begin position="182"/>
        <end position="207"/>
    </location>
</feature>
<dbReference type="Pfam" id="PF00172">
    <property type="entry name" value="Zn_clus"/>
    <property type="match status" value="1"/>
</dbReference>
<evidence type="ECO:0000313" key="9">
    <source>
        <dbReference type="Proteomes" id="UP001151295"/>
    </source>
</evidence>